<accession>A0A4Q9KC12</accession>
<dbReference type="GO" id="GO:0032977">
    <property type="term" value="F:membrane insertase activity"/>
    <property type="evidence" value="ECO:0007669"/>
    <property type="project" value="InterPro"/>
</dbReference>
<evidence type="ECO:0000256" key="9">
    <source>
        <dbReference type="ARBA" id="ARBA00023136"/>
    </source>
</evidence>
<keyword evidence="9 18" id="KW-0472">Membrane</keyword>
<evidence type="ECO:0000256" key="15">
    <source>
        <dbReference type="ARBA" id="ARBA00033342"/>
    </source>
</evidence>
<dbReference type="Proteomes" id="UP000292373">
    <property type="component" value="Unassembled WGS sequence"/>
</dbReference>
<comment type="function">
    <text evidence="11">Required for the insertion and/or proper folding and/or complex formation of integral membrane proteins into the membrane. Involved in integration of membrane proteins that insert both dependently and independently of the Sec translocase complex, as well as at least some lipoproteins. Aids folding of multispanning membrane proteins.</text>
</comment>
<proteinExistence type="inferred from homology"/>
<comment type="similarity">
    <text evidence="2">Belongs to the OXA1/ALB3/YidC family. Type 1 subfamily.</text>
</comment>
<evidence type="ECO:0000256" key="1">
    <source>
        <dbReference type="ARBA" id="ARBA00004651"/>
    </source>
</evidence>
<dbReference type="CDD" id="cd20070">
    <property type="entry name" value="5TM_YidC_Alb3"/>
    <property type="match status" value="1"/>
</dbReference>
<keyword evidence="21" id="KW-1185">Reference proteome</keyword>
<dbReference type="PANTHER" id="PTHR12428:SF65">
    <property type="entry name" value="CYTOCHROME C OXIDASE ASSEMBLY PROTEIN COX18, MITOCHONDRIAL"/>
    <property type="match status" value="1"/>
</dbReference>
<dbReference type="NCBIfam" id="NF002350">
    <property type="entry name" value="PRK01315.1"/>
    <property type="match status" value="1"/>
</dbReference>
<evidence type="ECO:0000259" key="19">
    <source>
        <dbReference type="Pfam" id="PF02096"/>
    </source>
</evidence>
<evidence type="ECO:0000256" key="11">
    <source>
        <dbReference type="ARBA" id="ARBA00025034"/>
    </source>
</evidence>
<keyword evidence="10" id="KW-0143">Chaperone</keyword>
<evidence type="ECO:0000256" key="18">
    <source>
        <dbReference type="SAM" id="Phobius"/>
    </source>
</evidence>
<protein>
    <recommendedName>
        <fullName evidence="3">Membrane protein insertase YidC</fullName>
    </recommendedName>
    <alternativeName>
        <fullName evidence="15">Foldase YidC</fullName>
    </alternativeName>
    <alternativeName>
        <fullName evidence="14">Membrane integrase YidC</fullName>
    </alternativeName>
    <alternativeName>
        <fullName evidence="13">Membrane protein YidC</fullName>
    </alternativeName>
</protein>
<comment type="subunit">
    <text evidence="12">Interacts with the Sec translocase complex via SecD. Specifically interacts with transmembrane segments of nascent integral membrane proteins during membrane integration.</text>
</comment>
<evidence type="ECO:0000256" key="14">
    <source>
        <dbReference type="ARBA" id="ARBA00033245"/>
    </source>
</evidence>
<evidence type="ECO:0000256" key="4">
    <source>
        <dbReference type="ARBA" id="ARBA00022448"/>
    </source>
</evidence>
<comment type="subcellular location">
    <subcellularLocation>
        <location evidence="1">Cell membrane</location>
        <topology evidence="1">Multi-pass membrane protein</topology>
    </subcellularLocation>
    <subcellularLocation>
        <location evidence="16">Membrane</location>
        <topology evidence="16">Multi-pass membrane protein</topology>
    </subcellularLocation>
</comment>
<feature type="compositionally biased region" description="Basic residues" evidence="17">
    <location>
        <begin position="324"/>
        <end position="342"/>
    </location>
</feature>
<feature type="transmembrane region" description="Helical" evidence="18">
    <location>
        <begin position="165"/>
        <end position="186"/>
    </location>
</feature>
<dbReference type="AlphaFoldDB" id="A0A4Q9KC12"/>
<comment type="caution">
    <text evidence="20">The sequence shown here is derived from an EMBL/GenBank/DDBJ whole genome shotgun (WGS) entry which is preliminary data.</text>
</comment>
<dbReference type="InterPro" id="IPR028055">
    <property type="entry name" value="YidC/Oxa/ALB_C"/>
</dbReference>
<evidence type="ECO:0000313" key="20">
    <source>
        <dbReference type="EMBL" id="TBT83564.1"/>
    </source>
</evidence>
<dbReference type="GO" id="GO:0051205">
    <property type="term" value="P:protein insertion into membrane"/>
    <property type="evidence" value="ECO:0007669"/>
    <property type="project" value="TreeGrafter"/>
</dbReference>
<keyword evidence="8 18" id="KW-1133">Transmembrane helix</keyword>
<feature type="region of interest" description="Disordered" evidence="17">
    <location>
        <begin position="277"/>
        <end position="352"/>
    </location>
</feature>
<evidence type="ECO:0000256" key="8">
    <source>
        <dbReference type="ARBA" id="ARBA00022989"/>
    </source>
</evidence>
<keyword evidence="5" id="KW-1003">Cell membrane</keyword>
<keyword evidence="6 16" id="KW-0812">Transmembrane</keyword>
<feature type="compositionally biased region" description="Basic residues" evidence="17">
    <location>
        <begin position="277"/>
        <end position="286"/>
    </location>
</feature>
<feature type="transmembrane region" description="Helical" evidence="18">
    <location>
        <begin position="207"/>
        <end position="232"/>
    </location>
</feature>
<evidence type="ECO:0000256" key="16">
    <source>
        <dbReference type="RuleBase" id="RU003945"/>
    </source>
</evidence>
<dbReference type="GO" id="GO:0015031">
    <property type="term" value="P:protein transport"/>
    <property type="evidence" value="ECO:0007669"/>
    <property type="project" value="UniProtKB-KW"/>
</dbReference>
<keyword evidence="4" id="KW-0813">Transport</keyword>
<gene>
    <name evidence="20" type="primary">yidC</name>
    <name evidence="20" type="ORF">ET989_11025</name>
</gene>
<keyword evidence="7" id="KW-0653">Protein transport</keyword>
<evidence type="ECO:0000256" key="6">
    <source>
        <dbReference type="ARBA" id="ARBA00022692"/>
    </source>
</evidence>
<evidence type="ECO:0000256" key="5">
    <source>
        <dbReference type="ARBA" id="ARBA00022475"/>
    </source>
</evidence>
<evidence type="ECO:0000256" key="10">
    <source>
        <dbReference type="ARBA" id="ARBA00023186"/>
    </source>
</evidence>
<organism evidence="20 21">
    <name type="scientific">Propioniciclava sinopodophylli</name>
    <dbReference type="NCBI Taxonomy" id="1837344"/>
    <lineage>
        <taxon>Bacteria</taxon>
        <taxon>Bacillati</taxon>
        <taxon>Actinomycetota</taxon>
        <taxon>Actinomycetes</taxon>
        <taxon>Propionibacteriales</taxon>
        <taxon>Propionibacteriaceae</taxon>
        <taxon>Propioniciclava</taxon>
    </lineage>
</organism>
<dbReference type="NCBIfam" id="TIGR03592">
    <property type="entry name" value="yidC_oxa1_cterm"/>
    <property type="match status" value="1"/>
</dbReference>
<evidence type="ECO:0000256" key="13">
    <source>
        <dbReference type="ARBA" id="ARBA00031538"/>
    </source>
</evidence>
<evidence type="ECO:0000256" key="17">
    <source>
        <dbReference type="SAM" id="MobiDB-lite"/>
    </source>
</evidence>
<feature type="transmembrane region" description="Helical" evidence="18">
    <location>
        <begin position="28"/>
        <end position="51"/>
    </location>
</feature>
<feature type="domain" description="Membrane insertase YidC/Oxa/ALB C-terminal" evidence="19">
    <location>
        <begin position="31"/>
        <end position="244"/>
    </location>
</feature>
<dbReference type="PANTHER" id="PTHR12428">
    <property type="entry name" value="OXA1"/>
    <property type="match status" value="1"/>
</dbReference>
<evidence type="ECO:0000256" key="7">
    <source>
        <dbReference type="ARBA" id="ARBA00022927"/>
    </source>
</evidence>
<evidence type="ECO:0000313" key="21">
    <source>
        <dbReference type="Proteomes" id="UP000292373"/>
    </source>
</evidence>
<dbReference type="Pfam" id="PF02096">
    <property type="entry name" value="60KD_IMP"/>
    <property type="match status" value="1"/>
</dbReference>
<reference evidence="20 21" key="1">
    <citation type="submission" date="2019-01" db="EMBL/GenBank/DDBJ databases">
        <title>Lactibacter flavus gen. nov., sp. nov., a novel bacterium of the family Propionibacteriaceae isolated from raw milk and dairy products.</title>
        <authorList>
            <person name="Huptas C."/>
            <person name="Wenning M."/>
            <person name="Breitenwieser F."/>
            <person name="Doll E."/>
            <person name="Von Neubeck M."/>
            <person name="Busse H.-J."/>
            <person name="Scherer S."/>
        </authorList>
    </citation>
    <scope>NUCLEOTIDE SEQUENCE [LARGE SCALE GENOMIC DNA]</scope>
    <source>
        <strain evidence="20 21">KCTC 33808</strain>
    </source>
</reference>
<dbReference type="EMBL" id="SDMQ01000011">
    <property type="protein sequence ID" value="TBT83564.1"/>
    <property type="molecule type" value="Genomic_DNA"/>
</dbReference>
<dbReference type="InterPro" id="IPR001708">
    <property type="entry name" value="YidC/ALB3/OXA1/COX18"/>
</dbReference>
<feature type="transmembrane region" description="Helical" evidence="18">
    <location>
        <begin position="96"/>
        <end position="117"/>
    </location>
</feature>
<sequence length="352" mass="39335">MQPIYWVMSGILVGAHQLWSLVLDPNSGWTWVLSIVSLTVLVRTLMIPLFVRQINSSRAMQLVAPKARALQEKYGSDRERYGQEVMKLYKEEGVNPAASCLPLLLQMPVFLGLFYVLNGAATGLPKGHWFVTRPDLVDSLRESTIFGAKISATLSQNGFVIGPTLFVAVFLIITMTASLFFMQLMLMRKNMPPEALEGPFAQQQKMMLYLFPAIYLFTGVAFPIGVMIYWLASNLWTIGQQYLLIHNNPTPNTPAFIDWEERMRAKGKDPAEIIRQRTAKVRRKRTGPVAAGDPTQVARQGTGGSTAAPASTEKADADGSTNQRVRRQQPNRQTRANRKQARPRPSGEPTKE</sequence>
<dbReference type="RefSeq" id="WP_131169052.1">
    <property type="nucleotide sequence ID" value="NZ_SDMQ01000011.1"/>
</dbReference>
<dbReference type="InterPro" id="IPR047196">
    <property type="entry name" value="YidC_ALB_C"/>
</dbReference>
<dbReference type="GO" id="GO:0005886">
    <property type="term" value="C:plasma membrane"/>
    <property type="evidence" value="ECO:0007669"/>
    <property type="project" value="UniProtKB-SubCell"/>
</dbReference>
<evidence type="ECO:0000256" key="12">
    <source>
        <dbReference type="ARBA" id="ARBA00026028"/>
    </source>
</evidence>
<evidence type="ECO:0000256" key="2">
    <source>
        <dbReference type="ARBA" id="ARBA00010527"/>
    </source>
</evidence>
<name>A0A4Q9KC12_9ACTN</name>
<evidence type="ECO:0000256" key="3">
    <source>
        <dbReference type="ARBA" id="ARBA00015325"/>
    </source>
</evidence>
<dbReference type="OrthoDB" id="9780552at2"/>